<dbReference type="Proteomes" id="UP001596043">
    <property type="component" value="Unassembled WGS sequence"/>
</dbReference>
<proteinExistence type="predicted"/>
<accession>A0ABV9I151</accession>
<dbReference type="Pfam" id="PF20508">
    <property type="entry name" value="DUF6734"/>
    <property type="match status" value="1"/>
</dbReference>
<evidence type="ECO:0000313" key="3">
    <source>
        <dbReference type="Proteomes" id="UP001596043"/>
    </source>
</evidence>
<reference evidence="3" key="1">
    <citation type="journal article" date="2019" name="Int. J. Syst. Evol. Microbiol.">
        <title>The Global Catalogue of Microorganisms (GCM) 10K type strain sequencing project: providing services to taxonomists for standard genome sequencing and annotation.</title>
        <authorList>
            <consortium name="The Broad Institute Genomics Platform"/>
            <consortium name="The Broad Institute Genome Sequencing Center for Infectious Disease"/>
            <person name="Wu L."/>
            <person name="Ma J."/>
        </authorList>
    </citation>
    <scope>NUCLEOTIDE SEQUENCE [LARGE SCALE GENOMIC DNA]</scope>
    <source>
        <strain evidence="3">YJ-61-S</strain>
    </source>
</reference>
<comment type="caution">
    <text evidence="2">The sequence shown here is derived from an EMBL/GenBank/DDBJ whole genome shotgun (WGS) entry which is preliminary data.</text>
</comment>
<organism evidence="2 3">
    <name type="scientific">Dokdonia ponticola</name>
    <dbReference type="NCBI Taxonomy" id="2041041"/>
    <lineage>
        <taxon>Bacteria</taxon>
        <taxon>Pseudomonadati</taxon>
        <taxon>Bacteroidota</taxon>
        <taxon>Flavobacteriia</taxon>
        <taxon>Flavobacteriales</taxon>
        <taxon>Flavobacteriaceae</taxon>
        <taxon>Dokdonia</taxon>
    </lineage>
</organism>
<name>A0ABV9I151_9FLAO</name>
<keyword evidence="3" id="KW-1185">Reference proteome</keyword>
<dbReference type="EMBL" id="JBHSFV010000014">
    <property type="protein sequence ID" value="MFC4636044.1"/>
    <property type="molecule type" value="Genomic_DNA"/>
</dbReference>
<evidence type="ECO:0000313" key="2">
    <source>
        <dbReference type="EMBL" id="MFC4636044.1"/>
    </source>
</evidence>
<evidence type="ECO:0000259" key="1">
    <source>
        <dbReference type="Pfam" id="PF20508"/>
    </source>
</evidence>
<protein>
    <submittedName>
        <fullName evidence="2">DUF6734 family protein</fullName>
    </submittedName>
</protein>
<dbReference type="InterPro" id="IPR046621">
    <property type="entry name" value="DUF6734"/>
</dbReference>
<gene>
    <name evidence="2" type="ORF">ACFO3O_19195</name>
</gene>
<dbReference type="InterPro" id="IPR011992">
    <property type="entry name" value="EF-hand-dom_pair"/>
</dbReference>
<dbReference type="SUPFAM" id="SSF47473">
    <property type="entry name" value="EF-hand"/>
    <property type="match status" value="1"/>
</dbReference>
<sequence length="444" mass="52396">MKIIQSFWTGKINHISENNFGWVSPKYNLISWVLSANQLKKYYENVELYTDELGARILIDTLKLPYSKVHIVLNTIDHYHKDLWAISKIKTYSLQNEPFLHVDGDVFIWDTFPEELMKAPLITQNLEKTTDYYRNMWKGIEPHLSYIPEELNTFNSTKNGFACNMGIVGGVDLEFYKHYTSEAFKFVDTNKNAWDKVNKNNFNVFFEQLLYYELAKKQNIEVDYLFKEIPDDNKYIGFGDFYKVPNERTYLHLLGNYKKDKATYKAMEHYVLKFYPDYYKRVLDIFDEHAFFNDINYNFSALQNQQLIADFTSTVQTKEKIGKHYFLSRDIASIGLSFHIQELIRQNEEFILYKLPCSQLFTSGDFKEILIKDHLGDPISVPIDDIDQIVISELTQPIRYNLLIEKLTMYLDDDVTDSDTKSFISMINDRITFFASRKVISIVK</sequence>
<feature type="domain" description="DUF6734" evidence="1">
    <location>
        <begin position="1"/>
        <end position="284"/>
    </location>
</feature>
<dbReference type="RefSeq" id="WP_379981858.1">
    <property type="nucleotide sequence ID" value="NZ_JBHSFV010000014.1"/>
</dbReference>